<evidence type="ECO:0000256" key="1">
    <source>
        <dbReference type="SAM" id="Phobius"/>
    </source>
</evidence>
<feature type="transmembrane region" description="Helical" evidence="1">
    <location>
        <begin position="6"/>
        <end position="28"/>
    </location>
</feature>
<evidence type="ECO:0000313" key="2">
    <source>
        <dbReference type="EMBL" id="RRR69437.1"/>
    </source>
</evidence>
<sequence length="64" mass="6912">MEQLAAELLLFIGGAMGIIYTIQIIGEFLESLFLTFAKGIKAITAISILSWIASTLGLFNSFSL</sequence>
<dbReference type="AlphaFoldDB" id="A0A426TVM4"/>
<organism evidence="2 3">
    <name type="scientific">Candidatus Viridilinea halotolerans</name>
    <dbReference type="NCBI Taxonomy" id="2491704"/>
    <lineage>
        <taxon>Bacteria</taxon>
        <taxon>Bacillati</taxon>
        <taxon>Chloroflexota</taxon>
        <taxon>Chloroflexia</taxon>
        <taxon>Chloroflexales</taxon>
        <taxon>Chloroflexineae</taxon>
        <taxon>Oscillochloridaceae</taxon>
        <taxon>Candidatus Viridilinea</taxon>
    </lineage>
</organism>
<evidence type="ECO:0000313" key="3">
    <source>
        <dbReference type="Proteomes" id="UP000280307"/>
    </source>
</evidence>
<proteinExistence type="predicted"/>
<keyword evidence="1" id="KW-0472">Membrane</keyword>
<keyword evidence="1" id="KW-0812">Transmembrane</keyword>
<gene>
    <name evidence="2" type="ORF">EI684_15645</name>
</gene>
<name>A0A426TVM4_9CHLR</name>
<reference evidence="2 3" key="1">
    <citation type="submission" date="2018-12" db="EMBL/GenBank/DDBJ databases">
        <title>Genome Sequence of Candidatus Viridilinea halotolerans isolated from saline sulfide-rich spring.</title>
        <authorList>
            <person name="Grouzdev D.S."/>
            <person name="Burganskaya E.I."/>
            <person name="Krutkina M.S."/>
            <person name="Sukhacheva M.V."/>
            <person name="Gorlenko V.M."/>
        </authorList>
    </citation>
    <scope>NUCLEOTIDE SEQUENCE [LARGE SCALE GENOMIC DNA]</scope>
    <source>
        <strain evidence="2">Chok-6</strain>
    </source>
</reference>
<dbReference type="Proteomes" id="UP000280307">
    <property type="component" value="Unassembled WGS sequence"/>
</dbReference>
<comment type="caution">
    <text evidence="2">The sequence shown here is derived from an EMBL/GenBank/DDBJ whole genome shotgun (WGS) entry which is preliminary data.</text>
</comment>
<keyword evidence="1" id="KW-1133">Transmembrane helix</keyword>
<dbReference type="EMBL" id="RSAS01000635">
    <property type="protein sequence ID" value="RRR69437.1"/>
    <property type="molecule type" value="Genomic_DNA"/>
</dbReference>
<accession>A0A426TVM4</accession>
<feature type="transmembrane region" description="Helical" evidence="1">
    <location>
        <begin position="40"/>
        <end position="59"/>
    </location>
</feature>
<protein>
    <submittedName>
        <fullName evidence="2">Uncharacterized protein</fullName>
    </submittedName>
</protein>